<dbReference type="InterPro" id="IPR019775">
    <property type="entry name" value="WD40_repeat_CS"/>
</dbReference>
<dbReference type="AlphaFoldDB" id="A0A0D0AMP4"/>
<reference evidence="5" key="2">
    <citation type="submission" date="2015-01" db="EMBL/GenBank/DDBJ databases">
        <title>Evolutionary Origins and Diversification of the Mycorrhizal Mutualists.</title>
        <authorList>
            <consortium name="DOE Joint Genome Institute"/>
            <consortium name="Mycorrhizal Genomics Consortium"/>
            <person name="Kohler A."/>
            <person name="Kuo A."/>
            <person name="Nagy L.G."/>
            <person name="Floudas D."/>
            <person name="Copeland A."/>
            <person name="Barry K.W."/>
            <person name="Cichocki N."/>
            <person name="Veneault-Fourrey C."/>
            <person name="LaButti K."/>
            <person name="Lindquist E.A."/>
            <person name="Lipzen A."/>
            <person name="Lundell T."/>
            <person name="Morin E."/>
            <person name="Murat C."/>
            <person name="Riley R."/>
            <person name="Ohm R."/>
            <person name="Sun H."/>
            <person name="Tunlid A."/>
            <person name="Henrissat B."/>
            <person name="Grigoriev I.V."/>
            <person name="Hibbett D.S."/>
            <person name="Martin F."/>
        </authorList>
    </citation>
    <scope>NUCLEOTIDE SEQUENCE [LARGE SCALE GENOMIC DNA]</scope>
    <source>
        <strain evidence="5">UH-Slu-Lm8-n1</strain>
    </source>
</reference>
<accession>A0A0D0AMP4</accession>
<evidence type="ECO:0000256" key="1">
    <source>
        <dbReference type="ARBA" id="ARBA00022574"/>
    </source>
</evidence>
<evidence type="ECO:0000313" key="5">
    <source>
        <dbReference type="Proteomes" id="UP000054485"/>
    </source>
</evidence>
<evidence type="ECO:0000256" key="3">
    <source>
        <dbReference type="PROSITE-ProRule" id="PRU00221"/>
    </source>
</evidence>
<dbReference type="InterPro" id="IPR001680">
    <property type="entry name" value="WD40_rpt"/>
</dbReference>
<protein>
    <submittedName>
        <fullName evidence="4">Unplaced genomic scaffold CY34scaffold_215, whole genome shotgun sequence</fullName>
    </submittedName>
</protein>
<dbReference type="InterPro" id="IPR020472">
    <property type="entry name" value="WD40_PAC1"/>
</dbReference>
<keyword evidence="5" id="KW-1185">Reference proteome</keyword>
<dbReference type="InterPro" id="IPR015943">
    <property type="entry name" value="WD40/YVTN_repeat-like_dom_sf"/>
</dbReference>
<dbReference type="PROSITE" id="PS50082">
    <property type="entry name" value="WD_REPEATS_2"/>
    <property type="match status" value="3"/>
</dbReference>
<dbReference type="EMBL" id="KN835346">
    <property type="protein sequence ID" value="KIK39349.1"/>
    <property type="molecule type" value="Genomic_DNA"/>
</dbReference>
<dbReference type="SMART" id="SM00320">
    <property type="entry name" value="WD40"/>
    <property type="match status" value="3"/>
</dbReference>
<dbReference type="STRING" id="930992.A0A0D0AMP4"/>
<dbReference type="PROSITE" id="PS50294">
    <property type="entry name" value="WD_REPEATS_REGION"/>
    <property type="match status" value="3"/>
</dbReference>
<dbReference type="SUPFAM" id="SSF50978">
    <property type="entry name" value="WD40 repeat-like"/>
    <property type="match status" value="1"/>
</dbReference>
<keyword evidence="1 3" id="KW-0853">WD repeat</keyword>
<gene>
    <name evidence="4" type="ORF">CY34DRAFT_808380</name>
</gene>
<feature type="repeat" description="WD" evidence="3">
    <location>
        <begin position="66"/>
        <end position="107"/>
    </location>
</feature>
<proteinExistence type="predicted"/>
<dbReference type="InParanoid" id="A0A0D0AMP4"/>
<dbReference type="PANTHER" id="PTHR19848">
    <property type="entry name" value="WD40 REPEAT PROTEIN"/>
    <property type="match status" value="1"/>
</dbReference>
<feature type="repeat" description="WD" evidence="3">
    <location>
        <begin position="21"/>
        <end position="62"/>
    </location>
</feature>
<dbReference type="Gene3D" id="2.130.10.10">
    <property type="entry name" value="YVTN repeat-like/Quinoprotein amine dehydrogenase"/>
    <property type="match status" value="1"/>
</dbReference>
<dbReference type="PANTHER" id="PTHR19848:SF8">
    <property type="entry name" value="F-BOX AND WD REPEAT DOMAIN CONTAINING 7"/>
    <property type="match status" value="1"/>
</dbReference>
<dbReference type="PROSITE" id="PS00678">
    <property type="entry name" value="WD_REPEATS_1"/>
    <property type="match status" value="2"/>
</dbReference>
<keyword evidence="2" id="KW-0677">Repeat</keyword>
<dbReference type="HOGENOM" id="CLU_000288_57_18_1"/>
<reference evidence="4 5" key="1">
    <citation type="submission" date="2014-04" db="EMBL/GenBank/DDBJ databases">
        <authorList>
            <consortium name="DOE Joint Genome Institute"/>
            <person name="Kuo A."/>
            <person name="Ruytinx J."/>
            <person name="Rineau F."/>
            <person name="Colpaert J."/>
            <person name="Kohler A."/>
            <person name="Nagy L.G."/>
            <person name="Floudas D."/>
            <person name="Copeland A."/>
            <person name="Barry K.W."/>
            <person name="Cichocki N."/>
            <person name="Veneault-Fourrey C."/>
            <person name="LaButti K."/>
            <person name="Lindquist E.A."/>
            <person name="Lipzen A."/>
            <person name="Lundell T."/>
            <person name="Morin E."/>
            <person name="Murat C."/>
            <person name="Sun H."/>
            <person name="Tunlid A."/>
            <person name="Henrissat B."/>
            <person name="Grigoriev I.V."/>
            <person name="Hibbett D.S."/>
            <person name="Martin F."/>
            <person name="Nordberg H.P."/>
            <person name="Cantor M.N."/>
            <person name="Hua S.X."/>
        </authorList>
    </citation>
    <scope>NUCLEOTIDE SEQUENCE [LARGE SCALE GENOMIC DNA]</scope>
    <source>
        <strain evidence="4 5">UH-Slu-Lm8-n1</strain>
    </source>
</reference>
<feature type="repeat" description="WD" evidence="3">
    <location>
        <begin position="108"/>
        <end position="138"/>
    </location>
</feature>
<dbReference type="InterPro" id="IPR036322">
    <property type="entry name" value="WD40_repeat_dom_sf"/>
</dbReference>
<feature type="non-terminal residue" evidence="4">
    <location>
        <position position="138"/>
    </location>
</feature>
<dbReference type="PRINTS" id="PR00320">
    <property type="entry name" value="GPROTEINBRPT"/>
</dbReference>
<evidence type="ECO:0000256" key="2">
    <source>
        <dbReference type="ARBA" id="ARBA00022737"/>
    </source>
</evidence>
<dbReference type="OrthoDB" id="2662816at2759"/>
<organism evidence="4 5">
    <name type="scientific">Suillus luteus UH-Slu-Lm8-n1</name>
    <dbReference type="NCBI Taxonomy" id="930992"/>
    <lineage>
        <taxon>Eukaryota</taxon>
        <taxon>Fungi</taxon>
        <taxon>Dikarya</taxon>
        <taxon>Basidiomycota</taxon>
        <taxon>Agaricomycotina</taxon>
        <taxon>Agaricomycetes</taxon>
        <taxon>Agaricomycetidae</taxon>
        <taxon>Boletales</taxon>
        <taxon>Suillineae</taxon>
        <taxon>Suillaceae</taxon>
        <taxon>Suillus</taxon>
    </lineage>
</organism>
<name>A0A0D0AMP4_9AGAM</name>
<sequence>MSSQASMKQETTADVTPIKVMGGHTDIVESVVHLPGGRRIMTCSSDGSLRLWDLESGAQIGDDWKDEQEKSGVHDIALSPNGKTIVSGCWDGKVKLWDVETGKVIKRWTGHTDGVTSVCWSAGGDRVVSGSWDGTARV</sequence>
<dbReference type="Pfam" id="PF00400">
    <property type="entry name" value="WD40"/>
    <property type="match status" value="3"/>
</dbReference>
<dbReference type="Proteomes" id="UP000054485">
    <property type="component" value="Unassembled WGS sequence"/>
</dbReference>
<evidence type="ECO:0000313" key="4">
    <source>
        <dbReference type="EMBL" id="KIK39349.1"/>
    </source>
</evidence>